<evidence type="ECO:0000259" key="11">
    <source>
        <dbReference type="PROSITE" id="PS51706"/>
    </source>
</evidence>
<keyword evidence="3 10" id="KW-0132">Cell division</keyword>
<evidence type="ECO:0000256" key="6">
    <source>
        <dbReference type="ARBA" id="ARBA00022842"/>
    </source>
</evidence>
<dbReference type="EMBL" id="QNRH01000005">
    <property type="protein sequence ID" value="RBO93416.1"/>
    <property type="molecule type" value="Genomic_DNA"/>
</dbReference>
<dbReference type="PANTHER" id="PTHR11649:SF13">
    <property type="entry name" value="ENGB-TYPE G DOMAIN-CONTAINING PROTEIN"/>
    <property type="match status" value="1"/>
</dbReference>
<accession>A0A366DTJ8</accession>
<comment type="similarity">
    <text evidence="2 10">Belongs to the TRAFAC class TrmE-Era-EngA-EngB-Septin-like GTPase superfamily. EngB GTPase family.</text>
</comment>
<comment type="function">
    <text evidence="10">Necessary for normal cell division and for the maintenance of normal septation.</text>
</comment>
<dbReference type="PANTHER" id="PTHR11649">
    <property type="entry name" value="MSS1/TRME-RELATED GTP-BINDING PROTEIN"/>
    <property type="match status" value="1"/>
</dbReference>
<dbReference type="CDD" id="cd01876">
    <property type="entry name" value="YihA_EngB"/>
    <property type="match status" value="1"/>
</dbReference>
<dbReference type="AlphaFoldDB" id="A0A366DTJ8"/>
<evidence type="ECO:0000256" key="5">
    <source>
        <dbReference type="ARBA" id="ARBA00022741"/>
    </source>
</evidence>
<dbReference type="NCBIfam" id="TIGR03598">
    <property type="entry name" value="GTPase_YsxC"/>
    <property type="match status" value="1"/>
</dbReference>
<keyword evidence="4" id="KW-0479">Metal-binding</keyword>
<feature type="domain" description="EngB-type G" evidence="11">
    <location>
        <begin position="46"/>
        <end position="230"/>
    </location>
</feature>
<dbReference type="InterPro" id="IPR030393">
    <property type="entry name" value="G_ENGB_dom"/>
</dbReference>
<evidence type="ECO:0000313" key="12">
    <source>
        <dbReference type="EMBL" id="RBO93416.1"/>
    </source>
</evidence>
<keyword evidence="8 10" id="KW-0717">Septation</keyword>
<evidence type="ECO:0000256" key="10">
    <source>
        <dbReference type="HAMAP-Rule" id="MF_00321"/>
    </source>
</evidence>
<dbReference type="GO" id="GO:0005525">
    <property type="term" value="F:GTP binding"/>
    <property type="evidence" value="ECO:0007669"/>
    <property type="project" value="UniProtKB-UniRule"/>
</dbReference>
<dbReference type="PROSITE" id="PS51706">
    <property type="entry name" value="G_ENGB"/>
    <property type="match status" value="1"/>
</dbReference>
<reference evidence="12 13" key="1">
    <citation type="submission" date="2018-06" db="EMBL/GenBank/DDBJ databases">
        <title>Genomic Encyclopedia of Type Strains, Phase IV (KMG-IV): sequencing the most valuable type-strain genomes for metagenomic binning, comparative biology and taxonomic classification.</title>
        <authorList>
            <person name="Goeker M."/>
        </authorList>
    </citation>
    <scope>NUCLEOTIDE SEQUENCE [LARGE SCALE GENOMIC DNA]</scope>
    <source>
        <strain evidence="12 13">DSM 25619</strain>
    </source>
</reference>
<dbReference type="RefSeq" id="WP_374788397.1">
    <property type="nucleotide sequence ID" value="NZ_JBHEEG010000006.1"/>
</dbReference>
<evidence type="ECO:0000256" key="1">
    <source>
        <dbReference type="ARBA" id="ARBA00001946"/>
    </source>
</evidence>
<dbReference type="GO" id="GO:0000917">
    <property type="term" value="P:division septum assembly"/>
    <property type="evidence" value="ECO:0007669"/>
    <property type="project" value="UniProtKB-KW"/>
</dbReference>
<name>A0A366DTJ8_9HYPH</name>
<comment type="caution">
    <text evidence="12">The sequence shown here is derived from an EMBL/GenBank/DDBJ whole genome shotgun (WGS) entry which is preliminary data.</text>
</comment>
<gene>
    <name evidence="10" type="primary">engB</name>
    <name evidence="12" type="ORF">DFR47_105133</name>
</gene>
<evidence type="ECO:0000256" key="9">
    <source>
        <dbReference type="ARBA" id="ARBA00023306"/>
    </source>
</evidence>
<keyword evidence="5 10" id="KW-0547">Nucleotide-binding</keyword>
<evidence type="ECO:0000313" key="13">
    <source>
        <dbReference type="Proteomes" id="UP000252893"/>
    </source>
</evidence>
<proteinExistence type="inferred from homology"/>
<sequence length="230" mass="25083">MTEAELAVAKEAEKYAALVAEGKALFNKRWIFIRGVPSMKFLPPEGPVEIAFAGRSNVGKSSLINAIVGQNGLARTSNTPGRTQELNYFVPDGYSGENGDLPPLALVDMPGYGFAEAPKSMVDAWTRLVFDYLRGRTTLKRVYVLIDSRHGIKKNDADVLDLLDKAAVSYQIILTKIDKIKEAGVPRLMEETQKAIARRPAAFPQILATSSEKATGFDAVRAAIALLTKE</sequence>
<organism evidence="12 13">
    <name type="scientific">Pseudochrobactrum asaccharolyticum</name>
    <dbReference type="NCBI Taxonomy" id="354351"/>
    <lineage>
        <taxon>Bacteria</taxon>
        <taxon>Pseudomonadati</taxon>
        <taxon>Pseudomonadota</taxon>
        <taxon>Alphaproteobacteria</taxon>
        <taxon>Hyphomicrobiales</taxon>
        <taxon>Brucellaceae</taxon>
        <taxon>Pseudochrobactrum</taxon>
    </lineage>
</organism>
<dbReference type="Gene3D" id="3.40.50.300">
    <property type="entry name" value="P-loop containing nucleotide triphosphate hydrolases"/>
    <property type="match status" value="1"/>
</dbReference>
<keyword evidence="6" id="KW-0460">Magnesium</keyword>
<keyword evidence="7 10" id="KW-0342">GTP-binding</keyword>
<comment type="cofactor">
    <cofactor evidence="1">
        <name>Mg(2+)</name>
        <dbReference type="ChEBI" id="CHEBI:18420"/>
    </cofactor>
</comment>
<dbReference type="HAMAP" id="MF_00321">
    <property type="entry name" value="GTPase_EngB"/>
    <property type="match status" value="1"/>
</dbReference>
<keyword evidence="9 10" id="KW-0131">Cell cycle</keyword>
<evidence type="ECO:0000256" key="8">
    <source>
        <dbReference type="ARBA" id="ARBA00023210"/>
    </source>
</evidence>
<dbReference type="GO" id="GO:0005829">
    <property type="term" value="C:cytosol"/>
    <property type="evidence" value="ECO:0007669"/>
    <property type="project" value="TreeGrafter"/>
</dbReference>
<evidence type="ECO:0000256" key="7">
    <source>
        <dbReference type="ARBA" id="ARBA00023134"/>
    </source>
</evidence>
<dbReference type="InterPro" id="IPR027417">
    <property type="entry name" value="P-loop_NTPase"/>
</dbReference>
<evidence type="ECO:0000256" key="3">
    <source>
        <dbReference type="ARBA" id="ARBA00022618"/>
    </source>
</evidence>
<dbReference type="InterPro" id="IPR019987">
    <property type="entry name" value="GTP-bd_ribosome_bio_YsxC"/>
</dbReference>
<dbReference type="Proteomes" id="UP000252893">
    <property type="component" value="Unassembled WGS sequence"/>
</dbReference>
<dbReference type="InterPro" id="IPR006073">
    <property type="entry name" value="GTP-bd"/>
</dbReference>
<dbReference type="Pfam" id="PF01926">
    <property type="entry name" value="MMR_HSR1"/>
    <property type="match status" value="1"/>
</dbReference>
<dbReference type="SUPFAM" id="SSF52540">
    <property type="entry name" value="P-loop containing nucleoside triphosphate hydrolases"/>
    <property type="match status" value="1"/>
</dbReference>
<keyword evidence="13" id="KW-1185">Reference proteome</keyword>
<protein>
    <recommendedName>
        <fullName evidence="10">Probable GTP-binding protein EngB</fullName>
    </recommendedName>
</protein>
<evidence type="ECO:0000256" key="2">
    <source>
        <dbReference type="ARBA" id="ARBA00009638"/>
    </source>
</evidence>
<evidence type="ECO:0000256" key="4">
    <source>
        <dbReference type="ARBA" id="ARBA00022723"/>
    </source>
</evidence>
<dbReference type="GO" id="GO:0046872">
    <property type="term" value="F:metal ion binding"/>
    <property type="evidence" value="ECO:0007669"/>
    <property type="project" value="UniProtKB-KW"/>
</dbReference>